<dbReference type="GO" id="GO:0000166">
    <property type="term" value="F:nucleotide binding"/>
    <property type="evidence" value="ECO:0007669"/>
    <property type="project" value="UniProtKB-KW"/>
</dbReference>
<gene>
    <name evidence="5 7" type="primary">surE</name>
    <name evidence="7" type="ORF">H9838_05855</name>
</gene>
<keyword evidence="4 5" id="KW-0378">Hydrolase</keyword>
<feature type="binding site" evidence="5">
    <location>
        <position position="40"/>
    </location>
    <ligand>
        <name>a divalent metal cation</name>
        <dbReference type="ChEBI" id="CHEBI:60240"/>
    </ligand>
</feature>
<proteinExistence type="inferred from homology"/>
<comment type="function">
    <text evidence="5">Nucleotidase that shows phosphatase activity on nucleoside 5'-monophosphates.</text>
</comment>
<dbReference type="EC" id="3.1.3.5" evidence="5"/>
<feature type="binding site" evidence="5">
    <location>
        <position position="95"/>
    </location>
    <ligand>
        <name>a divalent metal cation</name>
        <dbReference type="ChEBI" id="CHEBI:60240"/>
    </ligand>
</feature>
<evidence type="ECO:0000313" key="8">
    <source>
        <dbReference type="Proteomes" id="UP000823915"/>
    </source>
</evidence>
<dbReference type="InterPro" id="IPR002828">
    <property type="entry name" value="SurE-like_Pase/nucleotidase"/>
</dbReference>
<organism evidence="7 8">
    <name type="scientific">Candidatus Acutalibacter pullistercoris</name>
    <dbReference type="NCBI Taxonomy" id="2838418"/>
    <lineage>
        <taxon>Bacteria</taxon>
        <taxon>Bacillati</taxon>
        <taxon>Bacillota</taxon>
        <taxon>Clostridia</taxon>
        <taxon>Eubacteriales</taxon>
        <taxon>Acutalibacteraceae</taxon>
        <taxon>Acutalibacter</taxon>
    </lineage>
</organism>
<dbReference type="NCBIfam" id="TIGR00087">
    <property type="entry name" value="surE"/>
    <property type="match status" value="1"/>
</dbReference>
<dbReference type="Proteomes" id="UP000823915">
    <property type="component" value="Unassembled WGS sequence"/>
</dbReference>
<dbReference type="HAMAP" id="MF_00060">
    <property type="entry name" value="SurE"/>
    <property type="match status" value="1"/>
</dbReference>
<comment type="caution">
    <text evidence="7">The sequence shown here is derived from an EMBL/GenBank/DDBJ whole genome shotgun (WGS) entry which is preliminary data.</text>
</comment>
<evidence type="ECO:0000313" key="7">
    <source>
        <dbReference type="EMBL" id="HIY26684.1"/>
    </source>
</evidence>
<keyword evidence="5" id="KW-0547">Nucleotide-binding</keyword>
<reference evidence="7" key="2">
    <citation type="submission" date="2021-04" db="EMBL/GenBank/DDBJ databases">
        <authorList>
            <person name="Gilroy R."/>
        </authorList>
    </citation>
    <scope>NUCLEOTIDE SEQUENCE</scope>
    <source>
        <strain evidence="7">1282</strain>
    </source>
</reference>
<comment type="catalytic activity">
    <reaction evidence="1 5">
        <text>a ribonucleoside 5'-phosphate + H2O = a ribonucleoside + phosphate</text>
        <dbReference type="Rhea" id="RHEA:12484"/>
        <dbReference type="ChEBI" id="CHEBI:15377"/>
        <dbReference type="ChEBI" id="CHEBI:18254"/>
        <dbReference type="ChEBI" id="CHEBI:43474"/>
        <dbReference type="ChEBI" id="CHEBI:58043"/>
        <dbReference type="EC" id="3.1.3.5"/>
    </reaction>
</comment>
<dbReference type="GO" id="GO:0046872">
    <property type="term" value="F:metal ion binding"/>
    <property type="evidence" value="ECO:0007669"/>
    <property type="project" value="UniProtKB-UniRule"/>
</dbReference>
<dbReference type="InterPro" id="IPR036523">
    <property type="entry name" value="SurE-like_sf"/>
</dbReference>
<dbReference type="EMBL" id="DXDU01000097">
    <property type="protein sequence ID" value="HIY26684.1"/>
    <property type="molecule type" value="Genomic_DNA"/>
</dbReference>
<feature type="binding site" evidence="5">
    <location>
        <position position="9"/>
    </location>
    <ligand>
        <name>a divalent metal cation</name>
        <dbReference type="ChEBI" id="CHEBI:60240"/>
    </ligand>
</feature>
<evidence type="ECO:0000256" key="1">
    <source>
        <dbReference type="ARBA" id="ARBA00000815"/>
    </source>
</evidence>
<dbReference type="Gene3D" id="3.40.1210.10">
    <property type="entry name" value="Survival protein SurE-like phosphatase/nucleotidase"/>
    <property type="match status" value="1"/>
</dbReference>
<dbReference type="PANTHER" id="PTHR30457">
    <property type="entry name" value="5'-NUCLEOTIDASE SURE"/>
    <property type="match status" value="1"/>
</dbReference>
<feature type="domain" description="Survival protein SurE-like phosphatase/nucleotidase" evidence="6">
    <location>
        <begin position="3"/>
        <end position="183"/>
    </location>
</feature>
<dbReference type="Pfam" id="PF01975">
    <property type="entry name" value="SurE"/>
    <property type="match status" value="1"/>
</dbReference>
<name>A0A9D1YD83_9FIRM</name>
<dbReference type="GO" id="GO:0005737">
    <property type="term" value="C:cytoplasm"/>
    <property type="evidence" value="ECO:0007669"/>
    <property type="project" value="UniProtKB-SubCell"/>
</dbReference>
<protein>
    <recommendedName>
        <fullName evidence="5">5'-nucleotidase SurE</fullName>
        <ecNumber evidence="5">3.1.3.5</ecNumber>
    </recommendedName>
    <alternativeName>
        <fullName evidence="5">Nucleoside 5'-monophosphate phosphohydrolase</fullName>
    </alternativeName>
</protein>
<comment type="cofactor">
    <cofactor evidence="5">
        <name>a divalent metal cation</name>
        <dbReference type="ChEBI" id="CHEBI:60240"/>
    </cofactor>
    <text evidence="5">Binds 1 divalent metal cation per subunit.</text>
</comment>
<keyword evidence="5" id="KW-0963">Cytoplasm</keyword>
<keyword evidence="3 5" id="KW-0479">Metal-binding</keyword>
<evidence type="ECO:0000256" key="5">
    <source>
        <dbReference type="HAMAP-Rule" id="MF_00060"/>
    </source>
</evidence>
<sequence length="245" mass="26085">MHILLVNDDGIHSPGLRLLGQGLQGAGHQVTVVAPDRERSAVGHGITLREPLFVGEQDWAGIPAYSCSGTPADCTQLGLLALTDTPVDLVVSGPNRGVNLAGDLQYSGTVAAALEAVKKGNKALALSAPKEADPAVVVRVFLTLLGQLDLARDVRHMLNLNVPALPYEQILGVKWAPQGSSLWMGGYEERRAPDGRRYFWCAAGPARSEQEDSDFSLLERGYVTVTPLTDSLTDPAGFSGKTFTL</sequence>
<comment type="similarity">
    <text evidence="2 5">Belongs to the SurE nucleotidase family.</text>
</comment>
<reference evidence="7" key="1">
    <citation type="journal article" date="2021" name="PeerJ">
        <title>Extensive microbial diversity within the chicken gut microbiome revealed by metagenomics and culture.</title>
        <authorList>
            <person name="Gilroy R."/>
            <person name="Ravi A."/>
            <person name="Getino M."/>
            <person name="Pursley I."/>
            <person name="Horton D.L."/>
            <person name="Alikhan N.F."/>
            <person name="Baker D."/>
            <person name="Gharbi K."/>
            <person name="Hall N."/>
            <person name="Watson M."/>
            <person name="Adriaenssens E.M."/>
            <person name="Foster-Nyarko E."/>
            <person name="Jarju S."/>
            <person name="Secka A."/>
            <person name="Antonio M."/>
            <person name="Oren A."/>
            <person name="Chaudhuri R.R."/>
            <person name="La Ragione R."/>
            <person name="Hildebrand F."/>
            <person name="Pallen M.J."/>
        </authorList>
    </citation>
    <scope>NUCLEOTIDE SEQUENCE</scope>
    <source>
        <strain evidence="7">1282</strain>
    </source>
</reference>
<dbReference type="InterPro" id="IPR030048">
    <property type="entry name" value="SurE"/>
</dbReference>
<dbReference type="PANTHER" id="PTHR30457:SF0">
    <property type="entry name" value="PHOSPHATASE, PUTATIVE (AFU_ORTHOLOGUE AFUA_4G01070)-RELATED"/>
    <property type="match status" value="1"/>
</dbReference>
<evidence type="ECO:0000256" key="4">
    <source>
        <dbReference type="ARBA" id="ARBA00022801"/>
    </source>
</evidence>
<comment type="subcellular location">
    <subcellularLocation>
        <location evidence="5">Cytoplasm</location>
    </subcellularLocation>
</comment>
<dbReference type="AlphaFoldDB" id="A0A9D1YD83"/>
<dbReference type="GO" id="GO:0008253">
    <property type="term" value="F:5'-nucleotidase activity"/>
    <property type="evidence" value="ECO:0007669"/>
    <property type="project" value="UniProtKB-UniRule"/>
</dbReference>
<feature type="binding site" evidence="5">
    <location>
        <position position="8"/>
    </location>
    <ligand>
        <name>a divalent metal cation</name>
        <dbReference type="ChEBI" id="CHEBI:60240"/>
    </ligand>
</feature>
<dbReference type="SUPFAM" id="SSF64167">
    <property type="entry name" value="SurE-like"/>
    <property type="match status" value="1"/>
</dbReference>
<evidence type="ECO:0000256" key="2">
    <source>
        <dbReference type="ARBA" id="ARBA00011062"/>
    </source>
</evidence>
<evidence type="ECO:0000259" key="6">
    <source>
        <dbReference type="Pfam" id="PF01975"/>
    </source>
</evidence>
<accession>A0A9D1YD83</accession>
<evidence type="ECO:0000256" key="3">
    <source>
        <dbReference type="ARBA" id="ARBA00022723"/>
    </source>
</evidence>